<feature type="domain" description="BsuBI/PstI restriction endonuclease HTH" evidence="2">
    <location>
        <begin position="81"/>
        <end position="189"/>
    </location>
</feature>
<evidence type="ECO:0000259" key="2">
    <source>
        <dbReference type="Pfam" id="PF17728"/>
    </source>
</evidence>
<gene>
    <name evidence="3" type="ORF">AB1207_22435</name>
</gene>
<dbReference type="Proteomes" id="UP001555826">
    <property type="component" value="Unassembled WGS sequence"/>
</dbReference>
<dbReference type="InterPro" id="IPR009528">
    <property type="entry name" value="Restrct_endonuc_II_BsuBI_C"/>
</dbReference>
<keyword evidence="3" id="KW-0378">Hydrolase</keyword>
<dbReference type="RefSeq" id="WP_367640884.1">
    <property type="nucleotide sequence ID" value="NZ_JBFNQN010000018.1"/>
</dbReference>
<reference evidence="3 4" key="1">
    <citation type="submission" date="2024-07" db="EMBL/GenBank/DDBJ databases">
        <authorList>
            <person name="Thanompreechachai J."/>
            <person name="Duangmal K."/>
        </authorList>
    </citation>
    <scope>NUCLEOTIDE SEQUENCE [LARGE SCALE GENOMIC DNA]</scope>
    <source>
        <strain evidence="3 4">KCTC 19886</strain>
    </source>
</reference>
<feature type="domain" description="BsuBI/PstI restriction endonuclease" evidence="1">
    <location>
        <begin position="201"/>
        <end position="355"/>
    </location>
</feature>
<dbReference type="EMBL" id="JBFNQN010000018">
    <property type="protein sequence ID" value="MEW9267509.1"/>
    <property type="molecule type" value="Genomic_DNA"/>
</dbReference>
<dbReference type="GO" id="GO:0004519">
    <property type="term" value="F:endonuclease activity"/>
    <property type="evidence" value="ECO:0007669"/>
    <property type="project" value="UniProtKB-KW"/>
</dbReference>
<dbReference type="InterPro" id="IPR041963">
    <property type="entry name" value="BsuBI/PstI_C_sf"/>
</dbReference>
<dbReference type="Pfam" id="PF17728">
    <property type="entry name" value="BsuBI_PstI_RE_N"/>
    <property type="match status" value="1"/>
</dbReference>
<organism evidence="3 4">
    <name type="scientific">Kineococcus endophyticus</name>
    <dbReference type="NCBI Taxonomy" id="1181883"/>
    <lineage>
        <taxon>Bacteria</taxon>
        <taxon>Bacillati</taxon>
        <taxon>Actinomycetota</taxon>
        <taxon>Actinomycetes</taxon>
        <taxon>Kineosporiales</taxon>
        <taxon>Kineosporiaceae</taxon>
        <taxon>Kineococcus</taxon>
    </lineage>
</organism>
<dbReference type="InterPro" id="IPR041454">
    <property type="entry name" value="BsuBI/PstI_N"/>
</dbReference>
<dbReference type="Gene3D" id="1.10.10.1820">
    <property type="entry name" value="BsuBI/PstI restriction endonuclease-like"/>
    <property type="match status" value="1"/>
</dbReference>
<sequence length="366" mass="40964">MTFRTLPTREECSARLAMIFPRAAFDPVHANPLAAASVVALIYVGAVAPEQSPVPDDQVWARPSMCLRMSDAVLARNSDQDRTAWREAMLTNTKKKVDDLMAQWGVRAEHWYADNSRETLRDETFTRWLDHGAIRERPGLPTSSSKPRWALASEFADLFAPTLTGPALEQTIEAWRSTHMDPGDRLRIATAQQRDQATHAVRVTMPDGSTRTLEPGTASRILKGVVEQWAPARLHDPVVLTISEPSRKILVADAAVLTRLGLTIDQATLLPDAVLVDIGANPVEFWIIEAVHTDGPISDRRRDDLLKWAEEQRIKPETCHFVTAFESRNSQPARKRLKDLGTGTYAWFLDEPTRELSWHEIAEGPA</sequence>
<comment type="caution">
    <text evidence="3">The sequence shown here is derived from an EMBL/GenBank/DDBJ whole genome shotgun (WGS) entry which is preliminary data.</text>
</comment>
<keyword evidence="4" id="KW-1185">Reference proteome</keyword>
<evidence type="ECO:0000259" key="1">
    <source>
        <dbReference type="Pfam" id="PF06616"/>
    </source>
</evidence>
<dbReference type="InterPro" id="IPR041962">
    <property type="entry name" value="BsuBI/PstI_N_sf"/>
</dbReference>
<protein>
    <submittedName>
        <fullName evidence="3">BsuBI/PstI family type II restriction endonuclease</fullName>
    </submittedName>
</protein>
<evidence type="ECO:0000313" key="3">
    <source>
        <dbReference type="EMBL" id="MEW9267509.1"/>
    </source>
</evidence>
<accession>A0ABV3PCY6</accession>
<keyword evidence="3" id="KW-0540">Nuclease</keyword>
<proteinExistence type="predicted"/>
<keyword evidence="3" id="KW-0255">Endonuclease</keyword>
<evidence type="ECO:0000313" key="4">
    <source>
        <dbReference type="Proteomes" id="UP001555826"/>
    </source>
</evidence>
<dbReference type="Pfam" id="PF06616">
    <property type="entry name" value="BsuBI_PstI_RE"/>
    <property type="match status" value="1"/>
</dbReference>
<name>A0ABV3PCY6_9ACTN</name>
<dbReference type="Gene3D" id="3.40.1350.80">
    <property type="match status" value="1"/>
</dbReference>